<evidence type="ECO:0000259" key="2">
    <source>
        <dbReference type="PROSITE" id="PS51371"/>
    </source>
</evidence>
<dbReference type="InterPro" id="IPR006668">
    <property type="entry name" value="Mg_transptr_MgtE_intracell_dom"/>
</dbReference>
<dbReference type="PANTHER" id="PTHR43773">
    <property type="entry name" value="MAGNESIUM TRANSPORTER MGTE"/>
    <property type="match status" value="1"/>
</dbReference>
<dbReference type="GO" id="GO:0016020">
    <property type="term" value="C:membrane"/>
    <property type="evidence" value="ECO:0007669"/>
    <property type="project" value="InterPro"/>
</dbReference>
<evidence type="ECO:0000313" key="4">
    <source>
        <dbReference type="Proteomes" id="UP000741360"/>
    </source>
</evidence>
<gene>
    <name evidence="3" type="ORF">HYY65_08640</name>
</gene>
<dbReference type="InterPro" id="IPR000644">
    <property type="entry name" value="CBS_dom"/>
</dbReference>
<name>A0A932GQN9_UNCTE</name>
<dbReference type="InterPro" id="IPR038076">
    <property type="entry name" value="MgtE_N_sf"/>
</dbReference>
<dbReference type="Pfam" id="PF00571">
    <property type="entry name" value="CBS"/>
    <property type="match status" value="1"/>
</dbReference>
<dbReference type="PROSITE" id="PS51371">
    <property type="entry name" value="CBS"/>
    <property type="match status" value="1"/>
</dbReference>
<comment type="caution">
    <text evidence="3">The sequence shown here is derived from an EMBL/GenBank/DDBJ whole genome shotgun (WGS) entry which is preliminary data.</text>
</comment>
<dbReference type="Gene3D" id="3.10.580.10">
    <property type="entry name" value="CBS-domain"/>
    <property type="match status" value="1"/>
</dbReference>
<dbReference type="InterPro" id="IPR006669">
    <property type="entry name" value="MgtE_transporter"/>
</dbReference>
<proteinExistence type="predicted"/>
<dbReference type="GO" id="GO:0015095">
    <property type="term" value="F:magnesium ion transmembrane transporter activity"/>
    <property type="evidence" value="ECO:0007669"/>
    <property type="project" value="InterPro"/>
</dbReference>
<dbReference type="Proteomes" id="UP000741360">
    <property type="component" value="Unassembled WGS sequence"/>
</dbReference>
<accession>A0A932GQN9</accession>
<feature type="domain" description="CBS" evidence="2">
    <location>
        <begin position="359"/>
        <end position="414"/>
    </location>
</feature>
<dbReference type="Pfam" id="PF03448">
    <property type="entry name" value="MgtE_N"/>
    <property type="match status" value="1"/>
</dbReference>
<dbReference type="EMBL" id="JACPSX010000166">
    <property type="protein sequence ID" value="MBI3015107.1"/>
    <property type="molecule type" value="Genomic_DNA"/>
</dbReference>
<protein>
    <submittedName>
        <fullName evidence="3">Magnesium transporter</fullName>
    </submittedName>
</protein>
<dbReference type="Gene3D" id="1.25.60.10">
    <property type="entry name" value="MgtE N-terminal domain-like"/>
    <property type="match status" value="1"/>
</dbReference>
<evidence type="ECO:0000313" key="3">
    <source>
        <dbReference type="EMBL" id="MBI3015107.1"/>
    </source>
</evidence>
<dbReference type="AlphaFoldDB" id="A0A932GQN9"/>
<dbReference type="InterPro" id="IPR046342">
    <property type="entry name" value="CBS_dom_sf"/>
</dbReference>
<organism evidence="3 4">
    <name type="scientific">Tectimicrobiota bacterium</name>
    <dbReference type="NCBI Taxonomy" id="2528274"/>
    <lineage>
        <taxon>Bacteria</taxon>
        <taxon>Pseudomonadati</taxon>
        <taxon>Nitrospinota/Tectimicrobiota group</taxon>
        <taxon>Candidatus Tectimicrobiota</taxon>
    </lineage>
</organism>
<dbReference type="SMART" id="SM00924">
    <property type="entry name" value="MgtE_N"/>
    <property type="match status" value="1"/>
</dbReference>
<dbReference type="SUPFAM" id="SSF54631">
    <property type="entry name" value="CBS-domain pair"/>
    <property type="match status" value="1"/>
</dbReference>
<keyword evidence="1" id="KW-0129">CBS domain</keyword>
<dbReference type="SUPFAM" id="SSF158791">
    <property type="entry name" value="MgtE N-terminal domain-like"/>
    <property type="match status" value="1"/>
</dbReference>
<evidence type="ECO:0000256" key="1">
    <source>
        <dbReference type="PROSITE-ProRule" id="PRU00703"/>
    </source>
</evidence>
<dbReference type="SMART" id="SM00116">
    <property type="entry name" value="CBS"/>
    <property type="match status" value="2"/>
</dbReference>
<sequence>MMIYFSELEKLAAYDAKGEYLGRLVDLGIDPNQNPLRVALYLVRMPKKRLLCITHEQIQSISVRAVQANVPGEEIRSYTPDEGVIRIRKDVLDQQIIDVNNQKVVRVNDVDFDIQPSERHTHLRIVAVNVGWAAAVRRLLQGLFAKHTIRLLSNLFPSKTIPWEFVNLIEPDPARRLKLRITYHRLAELHPADLADILEELSRDEQKSVIESLDNETAAQAVSEIPTRMQVALLESIPAGRAADIVEEMPPDEAADVLQELPPKTSAELLANMEEEEAEEVRDLLGFEENTAGGLMTTDFIALEDSGTVGSAIAAFKTFEGPIESVHAVYLVNGEFVLTGVVPLAHLLLAEPSIPLKEISTDPVISVRSHKDGKTVVNLFHKYNLLSLAVVDDDGRLLGVVTADDVLELVVTRK</sequence>
<reference evidence="3" key="1">
    <citation type="submission" date="2020-07" db="EMBL/GenBank/DDBJ databases">
        <title>Huge and variable diversity of episymbiotic CPR bacteria and DPANN archaea in groundwater ecosystems.</title>
        <authorList>
            <person name="He C.Y."/>
            <person name="Keren R."/>
            <person name="Whittaker M."/>
            <person name="Farag I.F."/>
            <person name="Doudna J."/>
            <person name="Cate J.H.D."/>
            <person name="Banfield J.F."/>
        </authorList>
    </citation>
    <scope>NUCLEOTIDE SEQUENCE</scope>
    <source>
        <strain evidence="3">NC_groundwater_717_Ag_S-0.2um_59_8</strain>
    </source>
</reference>
<dbReference type="PANTHER" id="PTHR43773:SF1">
    <property type="entry name" value="MAGNESIUM TRANSPORTER MGTE"/>
    <property type="match status" value="1"/>
</dbReference>
<dbReference type="CDD" id="cd04606">
    <property type="entry name" value="CBS_pair_Mg_transporter"/>
    <property type="match status" value="1"/>
</dbReference>